<dbReference type="InterPro" id="IPR001005">
    <property type="entry name" value="SANT/Myb"/>
</dbReference>
<reference evidence="3 4" key="1">
    <citation type="submission" date="2016-09" db="EMBL/GenBank/DDBJ databases">
        <title>The draft genome of Dichanthelium oligosanthes: A C3 panicoid grass species.</title>
        <authorList>
            <person name="Studer A.J."/>
            <person name="Schnable J.C."/>
            <person name="Brutnell T.P."/>
        </authorList>
    </citation>
    <scope>NUCLEOTIDE SEQUENCE [LARGE SCALE GENOMIC DNA]</scope>
    <source>
        <strain evidence="4">cv. Kellogg 1175</strain>
        <tissue evidence="3">Leaf</tissue>
    </source>
</reference>
<feature type="compositionally biased region" description="Polar residues" evidence="1">
    <location>
        <begin position="280"/>
        <end position="301"/>
    </location>
</feature>
<organism evidence="3 4">
    <name type="scientific">Dichanthelium oligosanthes</name>
    <dbReference type="NCBI Taxonomy" id="888268"/>
    <lineage>
        <taxon>Eukaryota</taxon>
        <taxon>Viridiplantae</taxon>
        <taxon>Streptophyta</taxon>
        <taxon>Embryophyta</taxon>
        <taxon>Tracheophyta</taxon>
        <taxon>Spermatophyta</taxon>
        <taxon>Magnoliopsida</taxon>
        <taxon>Liliopsida</taxon>
        <taxon>Poales</taxon>
        <taxon>Poaceae</taxon>
        <taxon>PACMAD clade</taxon>
        <taxon>Panicoideae</taxon>
        <taxon>Panicodae</taxon>
        <taxon>Paniceae</taxon>
        <taxon>Dichantheliinae</taxon>
        <taxon>Dichanthelium</taxon>
    </lineage>
</organism>
<feature type="domain" description="Myb-like" evidence="2">
    <location>
        <begin position="20"/>
        <end position="91"/>
    </location>
</feature>
<dbReference type="EMBL" id="LWDX02062383">
    <property type="protein sequence ID" value="OEL16646.1"/>
    <property type="molecule type" value="Genomic_DNA"/>
</dbReference>
<name>A0A1E5UUT5_9POAL</name>
<dbReference type="Proteomes" id="UP000095767">
    <property type="component" value="Unassembled WGS sequence"/>
</dbReference>
<feature type="region of interest" description="Disordered" evidence="1">
    <location>
        <begin position="39"/>
        <end position="59"/>
    </location>
</feature>
<accession>A0A1E5UUT5</accession>
<proteinExistence type="predicted"/>
<evidence type="ECO:0000256" key="1">
    <source>
        <dbReference type="SAM" id="MobiDB-lite"/>
    </source>
</evidence>
<dbReference type="PROSITE" id="PS50090">
    <property type="entry name" value="MYB_LIKE"/>
    <property type="match status" value="1"/>
</dbReference>
<evidence type="ECO:0000313" key="3">
    <source>
        <dbReference type="EMBL" id="OEL16646.1"/>
    </source>
</evidence>
<feature type="region of interest" description="Disordered" evidence="1">
    <location>
        <begin position="275"/>
        <end position="321"/>
    </location>
</feature>
<dbReference type="InterPro" id="IPR044822">
    <property type="entry name" value="Myb_DNA-bind_4"/>
</dbReference>
<feature type="region of interest" description="Disordered" evidence="1">
    <location>
        <begin position="180"/>
        <end position="212"/>
    </location>
</feature>
<feature type="compositionally biased region" description="Acidic residues" evidence="1">
    <location>
        <begin position="186"/>
        <end position="196"/>
    </location>
</feature>
<protein>
    <submittedName>
        <fullName evidence="3">Trihelix transcription factor ASR3</fullName>
    </submittedName>
</protein>
<dbReference type="STRING" id="888268.A0A1E5UUT5"/>
<dbReference type="AlphaFoldDB" id="A0A1E5UUT5"/>
<evidence type="ECO:0000259" key="2">
    <source>
        <dbReference type="PROSITE" id="PS50090"/>
    </source>
</evidence>
<dbReference type="Gene3D" id="1.10.10.60">
    <property type="entry name" value="Homeodomain-like"/>
    <property type="match status" value="1"/>
</dbReference>
<dbReference type="PANTHER" id="PTHR47211:SF2">
    <property type="entry name" value="TRIHELIX TRANSCRIPTION FACTOR ASR3"/>
    <property type="match status" value="1"/>
</dbReference>
<keyword evidence="4" id="KW-1185">Reference proteome</keyword>
<dbReference type="OrthoDB" id="1865198at2759"/>
<evidence type="ECO:0000313" key="4">
    <source>
        <dbReference type="Proteomes" id="UP000095767"/>
    </source>
</evidence>
<dbReference type="PANTHER" id="PTHR47211">
    <property type="entry name" value="TRIHELIX TRANSCRIPTION FACTOR ASR3"/>
    <property type="match status" value="1"/>
</dbReference>
<dbReference type="Pfam" id="PF13837">
    <property type="entry name" value="Myb_DNA-bind_4"/>
    <property type="match status" value="1"/>
</dbReference>
<comment type="caution">
    <text evidence="3">The sequence shown here is derived from an EMBL/GenBank/DDBJ whole genome shotgun (WGS) entry which is preliminary data.</text>
</comment>
<gene>
    <name evidence="3" type="ORF">BAE44_0022334</name>
</gene>
<sequence length="383" mass="41173">MSSAGEARGVGTGRGSRLPRWTRQEILVLIEGKRVVERSGRGRGRGRARGGGGDGAAGAEPTKWAAVAEYCRRHGVDRGPVQCRKRWSNLAGDYKKIREWERGFAARKEASFWAMRNDARRERRLPGFFDREVYDILEGRAVGPAGNAAAAAAARPVVVDVESKAEVTAAIDGARGAEGAGLFSSSEDEDDQEDDAATPSPTRTPTPVALPIPGEQVVPSFFLAASSFSTHGENSRAFVLAKGTNFLSLGFLTSNCYLADIALLPAVSFAEKKTTDVPMQESSEQAGTSKGKQPEQVTEDSPAQCGQKRQRSDDDASGRAAAPDLQGQLVEILDRSSQMVAEQLEAQNINSRLDREQRKEQVSSLLGVLGKVADALFRIADKL</sequence>